<name>A0A812D727_ACAPH</name>
<sequence length="343" mass="38361">MHYFSYDHETLIIHGGCSSVVEHSTADRNVLGSIPSVPFQPSFFINPLMHYFSYGHETLIMHRGCSSVVEHSTADRNVLGSIPSVPFQPSFFINPLMHYFSYGHETLIIHGGCSSVVEHSTADRNVLGSIPSVPFKPSKCPRVNPECPLPTVIFINPLMHYFSYGHETLIIHEGCSSVVEHSTADRNVLGSIPSVPFRPSFFINPLPSNRPHGRAFDCRSKCPQFNPECPFQPSFFHKSFMHYFSYDHETLIIHGGCSSVVEHSTADRNVLGSIPSVPFQPSFFINPLMHYFSYDHETLIIHGGCSSVVEHSTADRNVLGSIRVSPSNRHFLKSSHALLLLRP</sequence>
<keyword evidence="2" id="KW-1185">Reference proteome</keyword>
<evidence type="ECO:0000313" key="2">
    <source>
        <dbReference type="Proteomes" id="UP000597762"/>
    </source>
</evidence>
<dbReference type="EMBL" id="CAHIKZ030002896">
    <property type="protein sequence ID" value="CAE1293539.1"/>
    <property type="molecule type" value="Genomic_DNA"/>
</dbReference>
<dbReference type="AlphaFoldDB" id="A0A812D727"/>
<dbReference type="Proteomes" id="UP000597762">
    <property type="component" value="Unassembled WGS sequence"/>
</dbReference>
<protein>
    <submittedName>
        <fullName evidence="1">Uncharacterized protein</fullName>
    </submittedName>
</protein>
<gene>
    <name evidence="1" type="ORF">SPHA_49868</name>
</gene>
<reference evidence="1" key="1">
    <citation type="submission" date="2021-01" db="EMBL/GenBank/DDBJ databases">
        <authorList>
            <person name="Li R."/>
            <person name="Bekaert M."/>
        </authorList>
    </citation>
    <scope>NUCLEOTIDE SEQUENCE</scope>
    <source>
        <strain evidence="1">Farmed</strain>
    </source>
</reference>
<comment type="caution">
    <text evidence="1">The sequence shown here is derived from an EMBL/GenBank/DDBJ whole genome shotgun (WGS) entry which is preliminary data.</text>
</comment>
<proteinExistence type="predicted"/>
<organism evidence="1 2">
    <name type="scientific">Acanthosepion pharaonis</name>
    <name type="common">Pharaoh cuttlefish</name>
    <name type="synonym">Sepia pharaonis</name>
    <dbReference type="NCBI Taxonomy" id="158019"/>
    <lineage>
        <taxon>Eukaryota</taxon>
        <taxon>Metazoa</taxon>
        <taxon>Spiralia</taxon>
        <taxon>Lophotrochozoa</taxon>
        <taxon>Mollusca</taxon>
        <taxon>Cephalopoda</taxon>
        <taxon>Coleoidea</taxon>
        <taxon>Decapodiformes</taxon>
        <taxon>Sepiida</taxon>
        <taxon>Sepiina</taxon>
        <taxon>Sepiidae</taxon>
        <taxon>Acanthosepion</taxon>
    </lineage>
</organism>
<evidence type="ECO:0000313" key="1">
    <source>
        <dbReference type="EMBL" id="CAE1293539.1"/>
    </source>
</evidence>
<accession>A0A812D727</accession>